<sequence>MTATPSSVPDAESPSGSGRRRRRGRHERTPRLGPRVVLGAVVVLLAWLALAGVGGPKTGELSSLQKNDNASFLPADAESTRVADKVAALLSDPSLPLIVVAEKPQALSATDQQDAQRFAAGLPGLPLPGLAGRTVGDYLTAGAQAVAVPSKDGRAVLVVLPLAADRATQTVGDSTVLAEVVAAVKDSVKNDLRATGWTAYVTGPAGTVADFVTAFAGIDGILLLVALGVVLLILLVVYRSPVLPFAVLLTAGFGLAAAGLVVYLVADAGWITVSGQSQGILSILVVGASTDYSLLLVARYKEELHDQESTWAALRTAWRATIAPIAASAATVVLGLLALTLAQLKATSGLGPVAALGIVGAFLSATTLLPALLVLGRRWIFWPAVPRVDHVHRADAVEAGGGWGRVARAVGAHPRRTWVLVTLVLLGASAFLPTLRTAGISQTDTFLTKVDSVLGQEVLARHFDAGSGSPVLVVAPQDQAQRVLAQLQQEEGVTTPYVGSQPGRPPKVVDGQVLVQATLTAPADAPAAVATVSRLRTDLHAISPDVLVGGETAQTLDVRTAADRDIKVVIPTIIGIVFVVLVLLLRALVAPVLLVLANILSFGATMGVSALVFNHVLDFPGGDPTTVLYGFVFLVALGVDYSIFLMTRAREETAEHGHRRGVLVALTVTGGVITSAGIVLAATFGALAVLPILFLAQIAFIVAFGVLLDTVVVRSLLVPALALDLGPRTWWPGRLGHGERDAATAGRAESRTEDRTGGPQALDRG</sequence>
<feature type="transmembrane region" description="Helical" evidence="8">
    <location>
        <begin position="417"/>
        <end position="435"/>
    </location>
</feature>
<feature type="transmembrane region" description="Helical" evidence="8">
    <location>
        <begin position="278"/>
        <end position="297"/>
    </location>
</feature>
<comment type="subcellular location">
    <subcellularLocation>
        <location evidence="1">Cell membrane</location>
        <topology evidence="1">Multi-pass membrane protein</topology>
    </subcellularLocation>
</comment>
<accession>A0A542E0Q2</accession>
<dbReference type="Pfam" id="PF03176">
    <property type="entry name" value="MMPL"/>
    <property type="match status" value="2"/>
</dbReference>
<dbReference type="OrthoDB" id="2365435at2"/>
<dbReference type="PANTHER" id="PTHR33406">
    <property type="entry name" value="MEMBRANE PROTEIN MJ1562-RELATED"/>
    <property type="match status" value="1"/>
</dbReference>
<feature type="transmembrane region" description="Helical" evidence="8">
    <location>
        <begin position="628"/>
        <end position="649"/>
    </location>
</feature>
<feature type="compositionally biased region" description="Basic residues" evidence="7">
    <location>
        <begin position="18"/>
        <end position="28"/>
    </location>
</feature>
<feature type="transmembrane region" description="Helical" evidence="8">
    <location>
        <begin position="592"/>
        <end position="616"/>
    </location>
</feature>
<feature type="transmembrane region" description="Helical" evidence="8">
    <location>
        <begin position="214"/>
        <end position="238"/>
    </location>
</feature>
<dbReference type="PROSITE" id="PS50156">
    <property type="entry name" value="SSD"/>
    <property type="match status" value="1"/>
</dbReference>
<feature type="transmembrane region" description="Helical" evidence="8">
    <location>
        <begin position="32"/>
        <end position="53"/>
    </location>
</feature>
<keyword evidence="5 8" id="KW-1133">Transmembrane helix</keyword>
<feature type="transmembrane region" description="Helical" evidence="8">
    <location>
        <begin position="688"/>
        <end position="708"/>
    </location>
</feature>
<evidence type="ECO:0000256" key="4">
    <source>
        <dbReference type="ARBA" id="ARBA00022692"/>
    </source>
</evidence>
<comment type="caution">
    <text evidence="10">The sequence shown here is derived from an EMBL/GenBank/DDBJ whole genome shotgun (WGS) entry which is preliminary data.</text>
</comment>
<gene>
    <name evidence="10" type="ORF">FB458_2006</name>
</gene>
<evidence type="ECO:0000259" key="9">
    <source>
        <dbReference type="PROSITE" id="PS50156"/>
    </source>
</evidence>
<evidence type="ECO:0000256" key="8">
    <source>
        <dbReference type="SAM" id="Phobius"/>
    </source>
</evidence>
<feature type="domain" description="SSD" evidence="9">
    <location>
        <begin position="595"/>
        <end position="723"/>
    </location>
</feature>
<feature type="transmembrane region" description="Helical" evidence="8">
    <location>
        <begin position="661"/>
        <end position="682"/>
    </location>
</feature>
<evidence type="ECO:0000256" key="3">
    <source>
        <dbReference type="ARBA" id="ARBA00022475"/>
    </source>
</evidence>
<dbReference type="AlphaFoldDB" id="A0A542E0Q2"/>
<dbReference type="EMBL" id="VFMN01000001">
    <property type="protein sequence ID" value="TQJ08906.1"/>
    <property type="molecule type" value="Genomic_DNA"/>
</dbReference>
<dbReference type="Gene3D" id="1.20.1640.10">
    <property type="entry name" value="Multidrug efflux transporter AcrB transmembrane domain"/>
    <property type="match status" value="2"/>
</dbReference>
<dbReference type="Proteomes" id="UP000317893">
    <property type="component" value="Unassembled WGS sequence"/>
</dbReference>
<comment type="similarity">
    <text evidence="2">Belongs to the resistance-nodulation-cell division (RND) (TC 2.A.6) family. MmpL subfamily.</text>
</comment>
<reference evidence="10 11" key="1">
    <citation type="submission" date="2019-06" db="EMBL/GenBank/DDBJ databases">
        <title>Sequencing the genomes of 1000 actinobacteria strains.</title>
        <authorList>
            <person name="Klenk H.-P."/>
        </authorList>
    </citation>
    <scope>NUCLEOTIDE SEQUENCE [LARGE SCALE GENOMIC DNA]</scope>
    <source>
        <strain evidence="10 11">DSM 18607</strain>
    </source>
</reference>
<evidence type="ECO:0000256" key="5">
    <source>
        <dbReference type="ARBA" id="ARBA00022989"/>
    </source>
</evidence>
<proteinExistence type="inferred from homology"/>
<dbReference type="InterPro" id="IPR000731">
    <property type="entry name" value="SSD"/>
</dbReference>
<evidence type="ECO:0000256" key="1">
    <source>
        <dbReference type="ARBA" id="ARBA00004651"/>
    </source>
</evidence>
<evidence type="ECO:0000256" key="2">
    <source>
        <dbReference type="ARBA" id="ARBA00010157"/>
    </source>
</evidence>
<dbReference type="InterPro" id="IPR004869">
    <property type="entry name" value="MMPL_dom"/>
</dbReference>
<feature type="transmembrane region" description="Helical" evidence="8">
    <location>
        <begin position="353"/>
        <end position="375"/>
    </location>
</feature>
<feature type="region of interest" description="Disordered" evidence="7">
    <location>
        <begin position="1"/>
        <end position="31"/>
    </location>
</feature>
<feature type="transmembrane region" description="Helical" evidence="8">
    <location>
        <begin position="318"/>
        <end position="341"/>
    </location>
</feature>
<organism evidence="10 11">
    <name type="scientific">Lapillicoccus jejuensis</name>
    <dbReference type="NCBI Taxonomy" id="402171"/>
    <lineage>
        <taxon>Bacteria</taxon>
        <taxon>Bacillati</taxon>
        <taxon>Actinomycetota</taxon>
        <taxon>Actinomycetes</taxon>
        <taxon>Micrococcales</taxon>
        <taxon>Intrasporangiaceae</taxon>
        <taxon>Lapillicoccus</taxon>
    </lineage>
</organism>
<keyword evidence="3" id="KW-1003">Cell membrane</keyword>
<evidence type="ECO:0000313" key="11">
    <source>
        <dbReference type="Proteomes" id="UP000317893"/>
    </source>
</evidence>
<dbReference type="PANTHER" id="PTHR33406:SF6">
    <property type="entry name" value="MEMBRANE PROTEIN YDGH-RELATED"/>
    <property type="match status" value="1"/>
</dbReference>
<feature type="transmembrane region" description="Helical" evidence="8">
    <location>
        <begin position="245"/>
        <end position="266"/>
    </location>
</feature>
<name>A0A542E0Q2_9MICO</name>
<dbReference type="InterPro" id="IPR050545">
    <property type="entry name" value="Mycobact_MmpL"/>
</dbReference>
<dbReference type="GO" id="GO:0005886">
    <property type="term" value="C:plasma membrane"/>
    <property type="evidence" value="ECO:0007669"/>
    <property type="project" value="UniProtKB-SubCell"/>
</dbReference>
<keyword evidence="11" id="KW-1185">Reference proteome</keyword>
<feature type="compositionally biased region" description="Basic and acidic residues" evidence="7">
    <location>
        <begin position="736"/>
        <end position="756"/>
    </location>
</feature>
<evidence type="ECO:0000313" key="10">
    <source>
        <dbReference type="EMBL" id="TQJ08906.1"/>
    </source>
</evidence>
<dbReference type="SUPFAM" id="SSF82866">
    <property type="entry name" value="Multidrug efflux transporter AcrB transmembrane domain"/>
    <property type="match status" value="2"/>
</dbReference>
<keyword evidence="6 8" id="KW-0472">Membrane</keyword>
<evidence type="ECO:0000256" key="7">
    <source>
        <dbReference type="SAM" id="MobiDB-lite"/>
    </source>
</evidence>
<dbReference type="RefSeq" id="WP_141848360.1">
    <property type="nucleotide sequence ID" value="NZ_BAAAPR010000005.1"/>
</dbReference>
<evidence type="ECO:0000256" key="6">
    <source>
        <dbReference type="ARBA" id="ARBA00023136"/>
    </source>
</evidence>
<protein>
    <submittedName>
        <fullName evidence="10">RND superfamily putative drug exporter</fullName>
    </submittedName>
</protein>
<feature type="region of interest" description="Disordered" evidence="7">
    <location>
        <begin position="736"/>
        <end position="765"/>
    </location>
</feature>
<feature type="transmembrane region" description="Helical" evidence="8">
    <location>
        <begin position="568"/>
        <end position="585"/>
    </location>
</feature>
<keyword evidence="4 8" id="KW-0812">Transmembrane</keyword>